<sequence length="132" mass="15245">MIVASETYDYEPFLKTDHSMKEIADAIRHKGYGKDVREAIAQGMEAYDEVSGKLFDRMQKIEEKNSDLEGQNSKLKDRCQKLESQVEQLLKDADDHEKRLQKIEQFLFSGQSVNVTAISRDDSNEHQGYEIN</sequence>
<feature type="coiled-coil region" evidence="1">
    <location>
        <begin position="58"/>
        <end position="106"/>
    </location>
</feature>
<dbReference type="EMBL" id="CABFNH010000010">
    <property type="protein sequence ID" value="VTZ89763.1"/>
    <property type="molecule type" value="Genomic_DNA"/>
</dbReference>
<evidence type="ECO:0000313" key="3">
    <source>
        <dbReference type="Proteomes" id="UP000365705"/>
    </source>
</evidence>
<dbReference type="SUPFAM" id="SSF90257">
    <property type="entry name" value="Myosin rod fragments"/>
    <property type="match status" value="1"/>
</dbReference>
<keyword evidence="1" id="KW-0175">Coiled coil</keyword>
<protein>
    <submittedName>
        <fullName evidence="2">Uncharacterized protein</fullName>
    </submittedName>
</protein>
<dbReference type="AlphaFoldDB" id="A0A508YKS9"/>
<organism evidence="2 3">
    <name type="scientific">Limosilactobacillus mucosae</name>
    <name type="common">Lactobacillus mucosae</name>
    <dbReference type="NCBI Taxonomy" id="97478"/>
    <lineage>
        <taxon>Bacteria</taxon>
        <taxon>Bacillati</taxon>
        <taxon>Bacillota</taxon>
        <taxon>Bacilli</taxon>
        <taxon>Lactobacillales</taxon>
        <taxon>Lactobacillaceae</taxon>
        <taxon>Limosilactobacillus</taxon>
    </lineage>
</organism>
<reference evidence="2 3" key="1">
    <citation type="submission" date="2019-06" db="EMBL/GenBank/DDBJ databases">
        <authorList>
            <person name="Rodrigo-Torres L."/>
            <person name="Arahal R. D."/>
            <person name="Lucena T."/>
        </authorList>
    </citation>
    <scope>NUCLEOTIDE SEQUENCE [LARGE SCALE GENOMIC DNA]</scope>
    <source>
        <strain evidence="2 3">INIA P508</strain>
    </source>
</reference>
<dbReference type="Proteomes" id="UP000365705">
    <property type="component" value="Unassembled WGS sequence"/>
</dbReference>
<accession>A0A508YKS9</accession>
<proteinExistence type="predicted"/>
<evidence type="ECO:0000256" key="1">
    <source>
        <dbReference type="SAM" id="Coils"/>
    </source>
</evidence>
<name>A0A508YKS9_LIMMU</name>
<evidence type="ECO:0000313" key="2">
    <source>
        <dbReference type="EMBL" id="VTZ89763.1"/>
    </source>
</evidence>
<dbReference type="Gene3D" id="1.20.5.170">
    <property type="match status" value="1"/>
</dbReference>
<gene>
    <name evidence="2" type="ORF">LMUP508_00888</name>
</gene>